<name>A0A6L2LR44_TANCI</name>
<gene>
    <name evidence="8" type="ORF">Tci_035587</name>
</gene>
<feature type="region of interest" description="Disordered" evidence="6">
    <location>
        <begin position="147"/>
        <end position="178"/>
    </location>
</feature>
<dbReference type="InterPro" id="IPR057375">
    <property type="entry name" value="ULP2A/B_PH"/>
</dbReference>
<comment type="function">
    <text evidence="5">Protease that catalyzes two essential functions in the SUMO pathway: processing of full-length SUMOs to their mature forms and deconjugation of SUMO from targeted proteins.</text>
</comment>
<dbReference type="AlphaFoldDB" id="A0A6L2LR44"/>
<dbReference type="Gene3D" id="3.30.310.130">
    <property type="entry name" value="Ubiquitin-related"/>
    <property type="match status" value="1"/>
</dbReference>
<dbReference type="EMBL" id="BKCJ010004877">
    <property type="protein sequence ID" value="GEU63609.1"/>
    <property type="molecule type" value="Genomic_DNA"/>
</dbReference>
<dbReference type="FunFam" id="3.30.310.130:FF:000006">
    <property type="entry name" value="Probable ubiquitin-like-specific protease 2B"/>
    <property type="match status" value="1"/>
</dbReference>
<feature type="domain" description="Ubiquitin-like protease family profile" evidence="7">
    <location>
        <begin position="325"/>
        <end position="517"/>
    </location>
</feature>
<feature type="compositionally biased region" description="Polar residues" evidence="6">
    <location>
        <begin position="111"/>
        <end position="122"/>
    </location>
</feature>
<reference evidence="8" key="1">
    <citation type="journal article" date="2019" name="Sci. Rep.">
        <title>Draft genome of Tanacetum cinerariifolium, the natural source of mosquito coil.</title>
        <authorList>
            <person name="Yamashiro T."/>
            <person name="Shiraishi A."/>
            <person name="Satake H."/>
            <person name="Nakayama K."/>
        </authorList>
    </citation>
    <scope>NUCLEOTIDE SEQUENCE</scope>
</reference>
<dbReference type="Pfam" id="PF25352">
    <property type="entry name" value="PH_ULP"/>
    <property type="match status" value="1"/>
</dbReference>
<feature type="region of interest" description="Disordered" evidence="6">
    <location>
        <begin position="111"/>
        <end position="133"/>
    </location>
</feature>
<protein>
    <submittedName>
        <fullName evidence="8">Probable ubiquitin-like-specific protease 2B isoform X1</fullName>
    </submittedName>
</protein>
<evidence type="ECO:0000259" key="7">
    <source>
        <dbReference type="PROSITE" id="PS50600"/>
    </source>
</evidence>
<sequence length="809" mass="92168">MGTLLSSSKKFDSFVFDESAEEEDTSWKKKLKSKFNYSPVDNYTFLEAFAGESVSKGKKARNETVIVDVDDTVKERIVRSDTALQSSSLNHTSKNLSKSICHDPCTSYVQESKNASSSQNTATDRKEPDRSQKFRLTDSELVSIISDDDDDNLSRMSSNDFSEAAGSSGDPIPGQDEISSHEMGPNVVVNPEHVAYGGNCYQVAKLSFFCNFGRLYVSEKAGARDSLILEWKTADIISIESRWLDTPETANICIRIKSEQPKVVTSGQNSGILEVDFSVFDSDWVSTQDKIKSLDAQYMEKWDVDLDSYESFEGITYLEGECDSILISKRDFQLLQPEKFINDTIVDFYVEHLKKIKPADARVHFFNSFFFRKLADFDENRSQSIDAKGAFQRVRKWTKKLNIFQMDYIFIPVNFRLHWSLIVICHPGEVVNFADDESESSLKVPCILHLDSIKGSHRGLEYCIRCYLWEEWKERNNDTAEDRFTKFKNLRFLRVEAPQQQNSYDCALFMLHYMELFVKQAPIYFSPLNNFIDKDWFYPIEASLKRARIKRMIFELAKTNVLHGSSPGCNAKSSYELKDEDDDEADVEILLETCNTKETNCENTSRDNAPIMVEPLRSEPINDDDVDINYMDNNINEEGVQSHCEEFSGSGDNEQDLKQMVLYDPSIDVSRIREIDVTEHIEDTNNQEGVTRPPETNNIDPIVTYINKSLNSLQLRENATPSGDDEVHETLMVEDTDDGSDDDVRETCVLEDDSESDDEAQFLLGIGPSFQEPTTSIKKVVAGNSSNLAVSKRRSHVEAPAPKRYKAFF</sequence>
<dbReference type="GO" id="GO:0008234">
    <property type="term" value="F:cysteine-type peptidase activity"/>
    <property type="evidence" value="ECO:0007669"/>
    <property type="project" value="InterPro"/>
</dbReference>
<feature type="compositionally biased region" description="Basic and acidic residues" evidence="6">
    <location>
        <begin position="123"/>
        <end position="133"/>
    </location>
</feature>
<evidence type="ECO:0000256" key="2">
    <source>
        <dbReference type="ARBA" id="ARBA00022670"/>
    </source>
</evidence>
<dbReference type="GO" id="GO:0006508">
    <property type="term" value="P:proteolysis"/>
    <property type="evidence" value="ECO:0007669"/>
    <property type="project" value="UniProtKB-KW"/>
</dbReference>
<dbReference type="SUPFAM" id="SSF54001">
    <property type="entry name" value="Cysteine proteinases"/>
    <property type="match status" value="1"/>
</dbReference>
<dbReference type="InterPro" id="IPR038765">
    <property type="entry name" value="Papain-like_cys_pep_sf"/>
</dbReference>
<dbReference type="InterPro" id="IPR003653">
    <property type="entry name" value="Peptidase_C48_C"/>
</dbReference>
<keyword evidence="4" id="KW-0378">Hydrolase</keyword>
<keyword evidence="2 8" id="KW-0645">Protease</keyword>
<comment type="similarity">
    <text evidence="1">Belongs to the peptidase C48 family.</text>
</comment>
<proteinExistence type="inferred from homology"/>
<dbReference type="Pfam" id="PF02902">
    <property type="entry name" value="Peptidase_C48"/>
    <property type="match status" value="1"/>
</dbReference>
<keyword evidence="3" id="KW-0833">Ubl conjugation pathway</keyword>
<accession>A0A6L2LR44</accession>
<comment type="caution">
    <text evidence="8">The sequence shown here is derived from an EMBL/GenBank/DDBJ whole genome shotgun (WGS) entry which is preliminary data.</text>
</comment>
<evidence type="ECO:0000256" key="6">
    <source>
        <dbReference type="SAM" id="MobiDB-lite"/>
    </source>
</evidence>
<evidence type="ECO:0000256" key="1">
    <source>
        <dbReference type="ARBA" id="ARBA00005234"/>
    </source>
</evidence>
<dbReference type="PANTHER" id="PTHR47764">
    <property type="entry name" value="UBIQUITIN-LIKE-SPECIFIC PROTEASE 2B-RELATED"/>
    <property type="match status" value="1"/>
</dbReference>
<evidence type="ECO:0000256" key="3">
    <source>
        <dbReference type="ARBA" id="ARBA00022786"/>
    </source>
</evidence>
<dbReference type="PANTHER" id="PTHR47764:SF7">
    <property type="entry name" value="ULP1 PROTEASE FAMILY, C-TERMINAL CATALYTIC DOMAIN-CONTAINING PROTEIN-RELATED"/>
    <property type="match status" value="1"/>
</dbReference>
<evidence type="ECO:0000256" key="4">
    <source>
        <dbReference type="ARBA" id="ARBA00022801"/>
    </source>
</evidence>
<evidence type="ECO:0000313" key="8">
    <source>
        <dbReference type="EMBL" id="GEU63609.1"/>
    </source>
</evidence>
<evidence type="ECO:0000256" key="5">
    <source>
        <dbReference type="ARBA" id="ARBA00057729"/>
    </source>
</evidence>
<organism evidence="8">
    <name type="scientific">Tanacetum cinerariifolium</name>
    <name type="common">Dalmatian daisy</name>
    <name type="synonym">Chrysanthemum cinerariifolium</name>
    <dbReference type="NCBI Taxonomy" id="118510"/>
    <lineage>
        <taxon>Eukaryota</taxon>
        <taxon>Viridiplantae</taxon>
        <taxon>Streptophyta</taxon>
        <taxon>Embryophyta</taxon>
        <taxon>Tracheophyta</taxon>
        <taxon>Spermatophyta</taxon>
        <taxon>Magnoliopsida</taxon>
        <taxon>eudicotyledons</taxon>
        <taxon>Gunneridae</taxon>
        <taxon>Pentapetalae</taxon>
        <taxon>asterids</taxon>
        <taxon>campanulids</taxon>
        <taxon>Asterales</taxon>
        <taxon>Asteraceae</taxon>
        <taxon>Asteroideae</taxon>
        <taxon>Anthemideae</taxon>
        <taxon>Anthemidinae</taxon>
        <taxon>Tanacetum</taxon>
    </lineage>
</organism>
<dbReference type="Gene3D" id="1.10.418.20">
    <property type="match status" value="1"/>
</dbReference>
<dbReference type="PROSITE" id="PS50600">
    <property type="entry name" value="ULP_PROTEASE"/>
    <property type="match status" value="1"/>
</dbReference>